<dbReference type="AlphaFoldDB" id="A0A2S3WDT8"/>
<gene>
    <name evidence="2" type="ORF">BGP80_14630</name>
</gene>
<dbReference type="Pfam" id="PF00149">
    <property type="entry name" value="Metallophos"/>
    <property type="match status" value="1"/>
</dbReference>
<organism evidence="2 3">
    <name type="scientific">Pseudomonas putida</name>
    <name type="common">Arthrobacter siderocapsulatus</name>
    <dbReference type="NCBI Taxonomy" id="303"/>
    <lineage>
        <taxon>Bacteria</taxon>
        <taxon>Pseudomonadati</taxon>
        <taxon>Pseudomonadota</taxon>
        <taxon>Gammaproteobacteria</taxon>
        <taxon>Pseudomonadales</taxon>
        <taxon>Pseudomonadaceae</taxon>
        <taxon>Pseudomonas</taxon>
    </lineage>
</organism>
<feature type="domain" description="Calcineurin-like phosphoesterase" evidence="1">
    <location>
        <begin position="16"/>
        <end position="163"/>
    </location>
</feature>
<dbReference type="Gene3D" id="3.60.21.10">
    <property type="match status" value="1"/>
</dbReference>
<dbReference type="GO" id="GO:0008803">
    <property type="term" value="F:bis(5'-nucleosyl)-tetraphosphatase (symmetrical) activity"/>
    <property type="evidence" value="ECO:0007669"/>
    <property type="project" value="TreeGrafter"/>
</dbReference>
<protein>
    <submittedName>
        <fullName evidence="2">Serine/threonine protein phosphatase</fullName>
    </submittedName>
</protein>
<sequence>MQRFQQVAANELGRDLAVGDIHGHFPRLQQCLDEVAFDPQVDRLFSVGDLVDRGPHSEEALEWLAQPWFHAVQGNHEALAVSYLCGDPLDLDMYRAAGGGWFLDLPSAEQQRYASVFVTLPLALQVATADGPIGLVHADSPFNEWSQLRTSLLGEDDPRVREICQWSRRRLREGDTHTVEGLRALLVGHTAVLQVKQLGNVWHLDTGGWNKGHFSLLDMQRLVLLSPATDE</sequence>
<dbReference type="Proteomes" id="UP000237194">
    <property type="component" value="Unassembled WGS sequence"/>
</dbReference>
<proteinExistence type="predicted"/>
<dbReference type="InterPro" id="IPR004843">
    <property type="entry name" value="Calcineurin-like_PHP"/>
</dbReference>
<reference evidence="2 3" key="2">
    <citation type="submission" date="2018-03" db="EMBL/GenBank/DDBJ databases">
        <title>Draft genome of Pseudomonas putida strain KT-27.</title>
        <authorList>
            <person name="Yoshizawa S."/>
            <person name="Khan N.H."/>
            <person name="Nishimura M."/>
            <person name="Chiura H.X."/>
            <person name="Ogura Y."/>
            <person name="Hayashi T."/>
            <person name="Kogure K."/>
        </authorList>
    </citation>
    <scope>NUCLEOTIDE SEQUENCE [LARGE SCALE GENOMIC DNA]</scope>
    <source>
        <strain evidence="2 3">KT-27</strain>
    </source>
</reference>
<reference evidence="2 3" key="1">
    <citation type="submission" date="2016-08" db="EMBL/GenBank/DDBJ databases">
        <authorList>
            <person name="Seilhamer J.J."/>
        </authorList>
    </citation>
    <scope>NUCLEOTIDE SEQUENCE [LARGE SCALE GENOMIC DNA]</scope>
    <source>
        <strain evidence="2 3">KT-27</strain>
    </source>
</reference>
<dbReference type="RefSeq" id="WP_103437208.1">
    <property type="nucleotide sequence ID" value="NZ_MIND01000018.1"/>
</dbReference>
<dbReference type="InterPro" id="IPR050126">
    <property type="entry name" value="Ap4A_hydrolase"/>
</dbReference>
<dbReference type="PANTHER" id="PTHR42850:SF8">
    <property type="entry name" value="SERINE_THREONINE-PROTEIN PHOSPHATASE 2"/>
    <property type="match status" value="1"/>
</dbReference>
<dbReference type="SUPFAM" id="SSF56300">
    <property type="entry name" value="Metallo-dependent phosphatases"/>
    <property type="match status" value="1"/>
</dbReference>
<dbReference type="EMBL" id="MIND01000018">
    <property type="protein sequence ID" value="POF89134.1"/>
    <property type="molecule type" value="Genomic_DNA"/>
</dbReference>
<evidence type="ECO:0000259" key="1">
    <source>
        <dbReference type="Pfam" id="PF00149"/>
    </source>
</evidence>
<evidence type="ECO:0000313" key="2">
    <source>
        <dbReference type="EMBL" id="POF89134.1"/>
    </source>
</evidence>
<dbReference type="GO" id="GO:0110154">
    <property type="term" value="P:RNA decapping"/>
    <property type="evidence" value="ECO:0007669"/>
    <property type="project" value="TreeGrafter"/>
</dbReference>
<dbReference type="InterPro" id="IPR029052">
    <property type="entry name" value="Metallo-depent_PP-like"/>
</dbReference>
<dbReference type="GO" id="GO:0005737">
    <property type="term" value="C:cytoplasm"/>
    <property type="evidence" value="ECO:0007669"/>
    <property type="project" value="TreeGrafter"/>
</dbReference>
<dbReference type="PANTHER" id="PTHR42850">
    <property type="entry name" value="METALLOPHOSPHOESTERASE"/>
    <property type="match status" value="1"/>
</dbReference>
<accession>A0A2S3WDT8</accession>
<dbReference type="GO" id="GO:0016791">
    <property type="term" value="F:phosphatase activity"/>
    <property type="evidence" value="ECO:0007669"/>
    <property type="project" value="TreeGrafter"/>
</dbReference>
<comment type="caution">
    <text evidence="2">The sequence shown here is derived from an EMBL/GenBank/DDBJ whole genome shotgun (WGS) entry which is preliminary data.</text>
</comment>
<name>A0A2S3WDT8_PSEPU</name>
<evidence type="ECO:0000313" key="3">
    <source>
        <dbReference type="Proteomes" id="UP000237194"/>
    </source>
</evidence>